<evidence type="ECO:0000313" key="4">
    <source>
        <dbReference type="Proteomes" id="UP000229706"/>
    </source>
</evidence>
<keyword evidence="1" id="KW-0808">Transferase</keyword>
<dbReference type="EMBL" id="PFTH01000010">
    <property type="protein sequence ID" value="PJB89712.1"/>
    <property type="molecule type" value="Genomic_DNA"/>
</dbReference>
<organism evidence="3 4">
    <name type="scientific">Candidatus Roizmanbacteria bacterium CG_4_9_14_0_8_um_filter_34_12</name>
    <dbReference type="NCBI Taxonomy" id="1974840"/>
    <lineage>
        <taxon>Bacteria</taxon>
        <taxon>Candidatus Roizmaniibacteriota</taxon>
    </lineage>
</organism>
<dbReference type="SUPFAM" id="SSF51569">
    <property type="entry name" value="Aldolase"/>
    <property type="match status" value="1"/>
</dbReference>
<dbReference type="AlphaFoldDB" id="A0A2M8DEC6"/>
<dbReference type="Gene3D" id="3.20.20.70">
    <property type="entry name" value="Aldolase class I"/>
    <property type="match status" value="1"/>
</dbReference>
<sequence>MERQKINIFGPCAAESQDQIIAVVRALKERDVGIMRGSWWKPRTSPGFDGVGSQAAPWFAEVTRMGLIVATEVLLPNHVSEVMQGIVANGGNPEQVLLWLGSRNQNHLTQQEIARTLLGESPNTVRLMIKNQPWMDERHWLGIVEHVVSAGFPPERIIMCHRGFAPGNEPNPNGLRNLPDWEMAMRVKEETGLPMLIDPSHIGGTRANVWRILREAAQFPFDGVMLEVHPDPDKATTDAKQQLSITDLDQILKICK</sequence>
<proteinExistence type="predicted"/>
<accession>A0A2M8DEC6</accession>
<dbReference type="Proteomes" id="UP000229706">
    <property type="component" value="Unassembled WGS sequence"/>
</dbReference>
<dbReference type="InterPro" id="IPR052899">
    <property type="entry name" value="Class-I_DAHP_synthase"/>
</dbReference>
<dbReference type="InterPro" id="IPR006218">
    <property type="entry name" value="DAHP1/KDSA"/>
</dbReference>
<comment type="caution">
    <text evidence="3">The sequence shown here is derived from an EMBL/GenBank/DDBJ whole genome shotgun (WGS) entry which is preliminary data.</text>
</comment>
<protein>
    <recommendedName>
        <fullName evidence="2">DAHP synthetase I/KDSA domain-containing protein</fullName>
    </recommendedName>
</protein>
<dbReference type="GO" id="GO:0016740">
    <property type="term" value="F:transferase activity"/>
    <property type="evidence" value="ECO:0007669"/>
    <property type="project" value="UniProtKB-KW"/>
</dbReference>
<dbReference type="InterPro" id="IPR013785">
    <property type="entry name" value="Aldolase_TIM"/>
</dbReference>
<reference evidence="4" key="1">
    <citation type="submission" date="2017-09" db="EMBL/GenBank/DDBJ databases">
        <title>Depth-based differentiation of microbial function through sediment-hosted aquifers and enrichment of novel symbionts in the deep terrestrial subsurface.</title>
        <authorList>
            <person name="Probst A.J."/>
            <person name="Ladd B."/>
            <person name="Jarett J.K."/>
            <person name="Geller-Mcgrath D.E."/>
            <person name="Sieber C.M.K."/>
            <person name="Emerson J.B."/>
            <person name="Anantharaman K."/>
            <person name="Thomas B.C."/>
            <person name="Malmstrom R."/>
            <person name="Stieglmeier M."/>
            <person name="Klingl A."/>
            <person name="Woyke T."/>
            <person name="Ryan C.M."/>
            <person name="Banfield J.F."/>
        </authorList>
    </citation>
    <scope>NUCLEOTIDE SEQUENCE [LARGE SCALE GENOMIC DNA]</scope>
</reference>
<dbReference type="PANTHER" id="PTHR43018:SF1">
    <property type="entry name" value="PROTEIN AROA(G)"/>
    <property type="match status" value="1"/>
</dbReference>
<evidence type="ECO:0000259" key="2">
    <source>
        <dbReference type="Pfam" id="PF00793"/>
    </source>
</evidence>
<feature type="domain" description="DAHP synthetase I/KDSA" evidence="2">
    <location>
        <begin position="6"/>
        <end position="254"/>
    </location>
</feature>
<dbReference type="Pfam" id="PF00793">
    <property type="entry name" value="DAHP_synth_1"/>
    <property type="match status" value="1"/>
</dbReference>
<evidence type="ECO:0000256" key="1">
    <source>
        <dbReference type="ARBA" id="ARBA00022679"/>
    </source>
</evidence>
<gene>
    <name evidence="3" type="ORF">CO083_00255</name>
</gene>
<dbReference type="PANTHER" id="PTHR43018">
    <property type="entry name" value="PHOSPHO-2-DEHYDRO-3-DEOXYHEPTONATE ALDOLASE"/>
    <property type="match status" value="1"/>
</dbReference>
<evidence type="ECO:0000313" key="3">
    <source>
        <dbReference type="EMBL" id="PJB89712.1"/>
    </source>
</evidence>
<name>A0A2M8DEC6_9BACT</name>